<dbReference type="AlphaFoldDB" id="A0A6G4AIE3"/>
<dbReference type="InterPro" id="IPR046342">
    <property type="entry name" value="CBS_dom_sf"/>
</dbReference>
<comment type="caution">
    <text evidence="5">The sequence shown here is derived from an EMBL/GenBank/DDBJ whole genome shotgun (WGS) entry which is preliminary data.</text>
</comment>
<evidence type="ECO:0000256" key="3">
    <source>
        <dbReference type="SAM" id="MobiDB-lite"/>
    </source>
</evidence>
<organism evidence="5 6">
    <name type="scientific">Streptomyces rhizosphaericus</name>
    <dbReference type="NCBI Taxonomy" id="114699"/>
    <lineage>
        <taxon>Bacteria</taxon>
        <taxon>Bacillati</taxon>
        <taxon>Actinomycetota</taxon>
        <taxon>Actinomycetes</taxon>
        <taxon>Kitasatosporales</taxon>
        <taxon>Streptomycetaceae</taxon>
        <taxon>Streptomyces</taxon>
        <taxon>Streptomyces violaceusniger group</taxon>
    </lineage>
</organism>
<dbReference type="RefSeq" id="WP_164429828.1">
    <property type="nucleotide sequence ID" value="NZ_JAAIKT010000027.1"/>
</dbReference>
<dbReference type="Gene3D" id="3.10.580.10">
    <property type="entry name" value="CBS-domain"/>
    <property type="match status" value="1"/>
</dbReference>
<feature type="region of interest" description="Disordered" evidence="3">
    <location>
        <begin position="1"/>
        <end position="25"/>
    </location>
</feature>
<accession>A0A6G4AIE3</accession>
<dbReference type="PROSITE" id="PS51371">
    <property type="entry name" value="CBS"/>
    <property type="match status" value="2"/>
</dbReference>
<feature type="domain" description="CBS" evidence="4">
    <location>
        <begin position="22"/>
        <end position="80"/>
    </location>
</feature>
<gene>
    <name evidence="5" type="ORF">G4H13_22175</name>
</gene>
<dbReference type="Proteomes" id="UP000476310">
    <property type="component" value="Unassembled WGS sequence"/>
</dbReference>
<keyword evidence="1 2" id="KW-0129">CBS domain</keyword>
<evidence type="ECO:0000259" key="4">
    <source>
        <dbReference type="PROSITE" id="PS51371"/>
    </source>
</evidence>
<feature type="domain" description="CBS" evidence="4">
    <location>
        <begin position="87"/>
        <end position="132"/>
    </location>
</feature>
<protein>
    <submittedName>
        <fullName evidence="5">CBS domain-containing protein</fullName>
    </submittedName>
</protein>
<evidence type="ECO:0000256" key="2">
    <source>
        <dbReference type="PROSITE-ProRule" id="PRU00703"/>
    </source>
</evidence>
<dbReference type="SUPFAM" id="SSF54631">
    <property type="entry name" value="CBS-domain pair"/>
    <property type="match status" value="1"/>
</dbReference>
<evidence type="ECO:0000256" key="1">
    <source>
        <dbReference type="ARBA" id="ARBA00023122"/>
    </source>
</evidence>
<proteinExistence type="predicted"/>
<dbReference type="InterPro" id="IPR000644">
    <property type="entry name" value="CBS_dom"/>
</dbReference>
<dbReference type="Pfam" id="PF00571">
    <property type="entry name" value="CBS"/>
    <property type="match status" value="2"/>
</dbReference>
<dbReference type="PANTHER" id="PTHR43080">
    <property type="entry name" value="CBS DOMAIN-CONTAINING PROTEIN CBSX3, MITOCHONDRIAL"/>
    <property type="match status" value="1"/>
</dbReference>
<evidence type="ECO:0000313" key="5">
    <source>
        <dbReference type="EMBL" id="NEW73008.1"/>
    </source>
</evidence>
<keyword evidence="6" id="KW-1185">Reference proteome</keyword>
<reference evidence="5" key="1">
    <citation type="submission" date="2020-02" db="EMBL/GenBank/DDBJ databases">
        <title>A new Streptomyces sp. for controlling soil-borne diseases.</title>
        <authorList>
            <person name="Li X."/>
            <person name="Tian Y."/>
            <person name="Gao K."/>
        </authorList>
    </citation>
    <scope>NUCLEOTIDE SEQUENCE [LARGE SCALE GENOMIC DNA]</scope>
    <source>
        <strain evidence="5">0250</strain>
    </source>
</reference>
<sequence>MTLVQTTPHPADSATETVTDAMDAPGPQVWDDMTVEVALSVMTSARSGHLLVYDEDGRCTGLIAQAQLNVVRDSSAYTDRVRLRDIFRHDGPFTSPMTTIAEAERTMRHGRLAALPVIDEQGCAVGILALSR</sequence>
<evidence type="ECO:0000313" key="6">
    <source>
        <dbReference type="Proteomes" id="UP000476310"/>
    </source>
</evidence>
<name>A0A6G4AIE3_9ACTN</name>
<dbReference type="PANTHER" id="PTHR43080:SF26">
    <property type="entry name" value="REGULATORY PROTEIN"/>
    <property type="match status" value="1"/>
</dbReference>
<feature type="compositionally biased region" description="Polar residues" evidence="3">
    <location>
        <begin position="1"/>
        <end position="18"/>
    </location>
</feature>
<dbReference type="EMBL" id="JAAIKT010000027">
    <property type="protein sequence ID" value="NEW73008.1"/>
    <property type="molecule type" value="Genomic_DNA"/>
</dbReference>
<dbReference type="CDD" id="cd02205">
    <property type="entry name" value="CBS_pair_SF"/>
    <property type="match status" value="1"/>
</dbReference>
<dbReference type="InterPro" id="IPR051257">
    <property type="entry name" value="Diverse_CBS-Domain"/>
</dbReference>